<protein>
    <submittedName>
        <fullName evidence="1">Restriction endonuclease</fullName>
    </submittedName>
</protein>
<accession>A0A1V9QQH0</accession>
<reference evidence="1 2" key="1">
    <citation type="submission" date="2017-03" db="EMBL/GenBank/DDBJ databases">
        <title>Phylogenomics and comparative genomics of Lactobacillus salivarius, a mammalian gut commensal.</title>
        <authorList>
            <person name="Harris H.M."/>
        </authorList>
    </citation>
    <scope>NUCLEOTIDE SEQUENCE [LARGE SCALE GENOMIC DNA]</scope>
    <source>
        <strain evidence="1 2">LMG 14477</strain>
    </source>
</reference>
<proteinExistence type="predicted"/>
<dbReference type="GO" id="GO:0004519">
    <property type="term" value="F:endonuclease activity"/>
    <property type="evidence" value="ECO:0007669"/>
    <property type="project" value="UniProtKB-KW"/>
</dbReference>
<keyword evidence="1" id="KW-0540">Nuclease</keyword>
<dbReference type="RefSeq" id="WP_081530733.1">
    <property type="nucleotide sequence ID" value="NZ_NBEB01000061.1"/>
</dbReference>
<sequence>MTNIMWNYLDKREATVAALKDYNDMQFIINDYQNQVHKIKEKMLHLQSPKLGGIPNGTGNDNATETRLISGITKLDKVNERYQVARDYFDWFEPAWQQLTDEERFVLDSCYRIPNQSLNHGLTVLMDKYFIAKTTAYNKKNKALEHLTLLLYGSHH</sequence>
<name>A0A1V9QQH0_9LACO</name>
<keyword evidence="1" id="KW-0378">Hydrolase</keyword>
<evidence type="ECO:0000313" key="1">
    <source>
        <dbReference type="EMBL" id="OQQ83020.1"/>
    </source>
</evidence>
<dbReference type="EMBL" id="NBEB01000061">
    <property type="protein sequence ID" value="OQQ83020.1"/>
    <property type="molecule type" value="Genomic_DNA"/>
</dbReference>
<keyword evidence="1" id="KW-0255">Endonuclease</keyword>
<evidence type="ECO:0000313" key="2">
    <source>
        <dbReference type="Proteomes" id="UP000192638"/>
    </source>
</evidence>
<dbReference type="AlphaFoldDB" id="A0A1V9QQH0"/>
<comment type="caution">
    <text evidence="1">The sequence shown here is derived from an EMBL/GenBank/DDBJ whole genome shotgun (WGS) entry which is preliminary data.</text>
</comment>
<organism evidence="1 2">
    <name type="scientific">Ligilactobacillus salivarius</name>
    <dbReference type="NCBI Taxonomy" id="1624"/>
    <lineage>
        <taxon>Bacteria</taxon>
        <taxon>Bacillati</taxon>
        <taxon>Bacillota</taxon>
        <taxon>Bacilli</taxon>
        <taxon>Lactobacillales</taxon>
        <taxon>Lactobacillaceae</taxon>
        <taxon>Ligilactobacillus</taxon>
    </lineage>
</organism>
<gene>
    <name evidence="1" type="ORF">B6U60_06645</name>
</gene>
<dbReference type="Proteomes" id="UP000192638">
    <property type="component" value="Unassembled WGS sequence"/>
</dbReference>